<dbReference type="Proteomes" id="UP000556329">
    <property type="component" value="Unassembled WGS sequence"/>
</dbReference>
<dbReference type="InterPro" id="IPR008523">
    <property type="entry name" value="DUF805"/>
</dbReference>
<name>A0A841P301_9HYPH</name>
<evidence type="ECO:0000313" key="3">
    <source>
        <dbReference type="Proteomes" id="UP000556329"/>
    </source>
</evidence>
<reference evidence="2 3" key="1">
    <citation type="submission" date="2020-08" db="EMBL/GenBank/DDBJ databases">
        <title>Genomic Encyclopedia of Type Strains, Phase IV (KMG-IV): sequencing the most valuable type-strain genomes for metagenomic binning, comparative biology and taxonomic classification.</title>
        <authorList>
            <person name="Goeker M."/>
        </authorList>
    </citation>
    <scope>NUCLEOTIDE SEQUENCE [LARGE SCALE GENOMIC DNA]</scope>
    <source>
        <strain evidence="2 3">DSM 100039</strain>
    </source>
</reference>
<comment type="caution">
    <text evidence="2">The sequence shown here is derived from an EMBL/GenBank/DDBJ whole genome shotgun (WGS) entry which is preliminary data.</text>
</comment>
<accession>A0A841P301</accession>
<protein>
    <submittedName>
        <fullName evidence="2">Uncharacterized membrane protein YhaH (DUF805 family)</fullName>
    </submittedName>
</protein>
<feature type="transmembrane region" description="Helical" evidence="1">
    <location>
        <begin position="21"/>
        <end position="42"/>
    </location>
</feature>
<keyword evidence="3" id="KW-1185">Reference proteome</keyword>
<evidence type="ECO:0000256" key="1">
    <source>
        <dbReference type="SAM" id="Phobius"/>
    </source>
</evidence>
<dbReference type="GO" id="GO:0016020">
    <property type="term" value="C:membrane"/>
    <property type="evidence" value="ECO:0007669"/>
    <property type="project" value="InterPro"/>
</dbReference>
<dbReference type="Pfam" id="PF05656">
    <property type="entry name" value="DUF805"/>
    <property type="match status" value="1"/>
</dbReference>
<evidence type="ECO:0000313" key="2">
    <source>
        <dbReference type="EMBL" id="MBB6409637.1"/>
    </source>
</evidence>
<gene>
    <name evidence="2" type="ORF">HNQ71_002302</name>
</gene>
<keyword evidence="1" id="KW-0812">Transmembrane</keyword>
<keyword evidence="1" id="KW-1133">Transmembrane helix</keyword>
<organism evidence="2 3">
    <name type="scientific">Mesorhizobium sangaii</name>
    <dbReference type="NCBI Taxonomy" id="505389"/>
    <lineage>
        <taxon>Bacteria</taxon>
        <taxon>Pseudomonadati</taxon>
        <taxon>Pseudomonadota</taxon>
        <taxon>Alphaproteobacteria</taxon>
        <taxon>Hyphomicrobiales</taxon>
        <taxon>Phyllobacteriaceae</taxon>
        <taxon>Mesorhizobium</taxon>
    </lineage>
</organism>
<dbReference type="AlphaFoldDB" id="A0A841P301"/>
<dbReference type="EMBL" id="JACHEF010000002">
    <property type="protein sequence ID" value="MBB6409637.1"/>
    <property type="molecule type" value="Genomic_DNA"/>
</dbReference>
<proteinExistence type="predicted"/>
<keyword evidence="1" id="KW-0472">Membrane</keyword>
<sequence length="97" mass="10681">MIADYSNFNGRARRKEFWAFWLFYTLGIFALLGFGILAELAINGFEANADGSPIGFIGFIPLLVFISGLVLPSIALVVRRAHGFERLVCPALLHAAH</sequence>
<feature type="transmembrane region" description="Helical" evidence="1">
    <location>
        <begin position="54"/>
        <end position="78"/>
    </location>
</feature>